<dbReference type="EMBL" id="CMVM020000193">
    <property type="status" value="NOT_ANNOTATED_CDS"/>
    <property type="molecule type" value="Genomic_DNA"/>
</dbReference>
<dbReference type="AlphaFoldDB" id="A0A8R1Y042"/>
<protein>
    <submittedName>
        <fullName evidence="1">Uncharacterized protein</fullName>
    </submittedName>
</protein>
<reference evidence="2" key="1">
    <citation type="submission" date="2013-10" db="EMBL/GenBank/DDBJ databases">
        <title>Genome sequencing of Onchocerca volvulus.</title>
        <authorList>
            <person name="Cotton J."/>
            <person name="Tsai J."/>
            <person name="Stanley E."/>
            <person name="Tracey A."/>
            <person name="Holroyd N."/>
            <person name="Lustigman S."/>
            <person name="Berriman M."/>
        </authorList>
    </citation>
    <scope>NUCLEOTIDE SEQUENCE</scope>
</reference>
<proteinExistence type="predicted"/>
<accession>A0A8R1Y042</accession>
<dbReference type="Proteomes" id="UP000024404">
    <property type="component" value="Unassembled WGS sequence"/>
</dbReference>
<dbReference type="EnsemblMetazoa" id="OVOC7413.1">
    <property type="protein sequence ID" value="OVOC7413.1"/>
    <property type="gene ID" value="WBGene00244222"/>
</dbReference>
<sequence length="62" mass="7137">MNSTCFEMAITSDFRQFSIEPVNSGEREDPFRVSIQGTTISEDNCFLVKKKKRDGNDKKMND</sequence>
<evidence type="ECO:0000313" key="2">
    <source>
        <dbReference type="Proteomes" id="UP000024404"/>
    </source>
</evidence>
<evidence type="ECO:0000313" key="1">
    <source>
        <dbReference type="EnsemblMetazoa" id="OVOC7413.1"/>
    </source>
</evidence>
<reference evidence="1" key="2">
    <citation type="submission" date="2022-06" db="UniProtKB">
        <authorList>
            <consortium name="EnsemblMetazoa"/>
        </authorList>
    </citation>
    <scope>IDENTIFICATION</scope>
</reference>
<name>A0A8R1Y042_ONCVO</name>
<keyword evidence="2" id="KW-1185">Reference proteome</keyword>
<organism evidence="1 2">
    <name type="scientific">Onchocerca volvulus</name>
    <dbReference type="NCBI Taxonomy" id="6282"/>
    <lineage>
        <taxon>Eukaryota</taxon>
        <taxon>Metazoa</taxon>
        <taxon>Ecdysozoa</taxon>
        <taxon>Nematoda</taxon>
        <taxon>Chromadorea</taxon>
        <taxon>Rhabditida</taxon>
        <taxon>Spirurina</taxon>
        <taxon>Spiruromorpha</taxon>
        <taxon>Filarioidea</taxon>
        <taxon>Onchocercidae</taxon>
        <taxon>Onchocerca</taxon>
    </lineage>
</organism>